<dbReference type="NCBIfam" id="NF008712">
    <property type="entry name" value="PRK11715.1-1"/>
    <property type="match status" value="1"/>
</dbReference>
<evidence type="ECO:0000256" key="1">
    <source>
        <dbReference type="SAM" id="Phobius"/>
    </source>
</evidence>
<feature type="transmembrane region" description="Helical" evidence="1">
    <location>
        <begin position="7"/>
        <end position="26"/>
    </location>
</feature>
<feature type="transmembrane region" description="Helical" evidence="1">
    <location>
        <begin position="418"/>
        <end position="437"/>
    </location>
</feature>
<proteinExistence type="predicted"/>
<dbReference type="PANTHER" id="PTHR30092:SF0">
    <property type="entry name" value="INNER MEMBRANE PROTEIN CRED"/>
    <property type="match status" value="1"/>
</dbReference>
<dbReference type="Proteomes" id="UP000231516">
    <property type="component" value="Unassembled WGS sequence"/>
</dbReference>
<keyword evidence="3" id="KW-1185">Reference proteome</keyword>
<evidence type="ECO:0008006" key="4">
    <source>
        <dbReference type="Google" id="ProtNLM"/>
    </source>
</evidence>
<protein>
    <recommendedName>
        <fullName evidence="4">Cell envelope integrity protein CreD</fullName>
    </recommendedName>
</protein>
<dbReference type="InterPro" id="IPR010364">
    <property type="entry name" value="Uncharacterised_IM_CreD"/>
</dbReference>
<reference evidence="2 3" key="1">
    <citation type="submission" date="2016-08" db="EMBL/GenBank/DDBJ databases">
        <title>Draft genome of Amylibacter sp. strain 4G11.</title>
        <authorList>
            <person name="Wong S.-K."/>
            <person name="Hamasaki K."/>
            <person name="Yoshizawa S."/>
        </authorList>
    </citation>
    <scope>NUCLEOTIDE SEQUENCE [LARGE SCALE GENOMIC DNA]</scope>
    <source>
        <strain evidence="2 3">4G11</strain>
    </source>
</reference>
<dbReference type="OrthoDB" id="9791851at2"/>
<gene>
    <name evidence="2" type="ORF">BFP76_00620</name>
</gene>
<dbReference type="AlphaFoldDB" id="A0A2G5K9W1"/>
<feature type="transmembrane region" description="Helical" evidence="1">
    <location>
        <begin position="394"/>
        <end position="412"/>
    </location>
</feature>
<feature type="transmembrane region" description="Helical" evidence="1">
    <location>
        <begin position="342"/>
        <end position="361"/>
    </location>
</feature>
<evidence type="ECO:0000313" key="3">
    <source>
        <dbReference type="Proteomes" id="UP000231516"/>
    </source>
</evidence>
<dbReference type="GO" id="GO:0005886">
    <property type="term" value="C:plasma membrane"/>
    <property type="evidence" value="ECO:0007669"/>
    <property type="project" value="TreeGrafter"/>
</dbReference>
<dbReference type="RefSeq" id="WP_099592055.1">
    <property type="nucleotide sequence ID" value="NZ_MDGM01000009.1"/>
</dbReference>
<organism evidence="2 3">
    <name type="scientific">Paramylibacter kogurei</name>
    <dbReference type="NCBI Taxonomy" id="1889778"/>
    <lineage>
        <taxon>Bacteria</taxon>
        <taxon>Pseudomonadati</taxon>
        <taxon>Pseudomonadota</taxon>
        <taxon>Alphaproteobacteria</taxon>
        <taxon>Rhodobacterales</taxon>
        <taxon>Paracoccaceae</taxon>
        <taxon>Paramylibacter</taxon>
    </lineage>
</organism>
<accession>A0A2G5K9W1</accession>
<keyword evidence="1" id="KW-0472">Membrane</keyword>
<keyword evidence="1" id="KW-0812">Transmembrane</keyword>
<dbReference type="Pfam" id="PF06123">
    <property type="entry name" value="CreD"/>
    <property type="match status" value="1"/>
</dbReference>
<keyword evidence="1" id="KW-1133">Transmembrane helix</keyword>
<sequence>MFKSKGFRFFVVGFMALLMAIPLIFVSEIVNDRANYNRQTIQSLSKEWGGAQTLNGPMLQIPVTKRVKVTRKKSIKDPLTGIVKTTDKGEVIYEEFEEEITQHSNPIYVLPEIFNQSINTTTEIRKRGIFNVPVYRANSEQKITYDLSELSRHVKSNETIHWDKTTFILGVSQNKALRGAANLTLDGKVAKLEPRNTTAGLYAEIGDPRKVKQYEMTLGFLGAQHLYTTAAGRENTVSMMSDWPHPSFAGAFLPDQRDISDAGFNASWEIPHFARSVAQISRENPEKKLSQTATLGLQFYQPNDFYQKAYRAGQYGLMFIALTFLTILLLEKTDGRPVHPIQYVLIGLVQAVFVLLMVSFAEQIGFNAAYIVASFATITLLTLYAIVGLKLGNSSWIVCAALSALYAVLFLILTSVDYALLAGSSLCFLAIAGTMLATRNEDWYGRIADLTPTTIKNPFQKTVTEKT</sequence>
<dbReference type="PIRSF" id="PIRSF004548">
    <property type="entry name" value="CreD"/>
    <property type="match status" value="1"/>
</dbReference>
<comment type="caution">
    <text evidence="2">The sequence shown here is derived from an EMBL/GenBank/DDBJ whole genome shotgun (WGS) entry which is preliminary data.</text>
</comment>
<evidence type="ECO:0000313" key="2">
    <source>
        <dbReference type="EMBL" id="PIB25670.1"/>
    </source>
</evidence>
<dbReference type="EMBL" id="MDGM01000009">
    <property type="protein sequence ID" value="PIB25670.1"/>
    <property type="molecule type" value="Genomic_DNA"/>
</dbReference>
<dbReference type="PANTHER" id="PTHR30092">
    <property type="entry name" value="INNER MEMBRANE PROTEIN CRED"/>
    <property type="match status" value="1"/>
</dbReference>
<name>A0A2G5K9W1_9RHOB</name>
<feature type="transmembrane region" description="Helical" evidence="1">
    <location>
        <begin position="367"/>
        <end position="387"/>
    </location>
</feature>
<feature type="transmembrane region" description="Helical" evidence="1">
    <location>
        <begin position="312"/>
        <end position="330"/>
    </location>
</feature>